<dbReference type="AlphaFoldDB" id="A0AA36GX72"/>
<dbReference type="InterPro" id="IPR012677">
    <property type="entry name" value="Nucleotide-bd_a/b_plait_sf"/>
</dbReference>
<dbReference type="GO" id="GO:0005737">
    <property type="term" value="C:cytoplasm"/>
    <property type="evidence" value="ECO:0007669"/>
    <property type="project" value="TreeGrafter"/>
</dbReference>
<accession>A0AA36GX72</accession>
<dbReference type="Proteomes" id="UP001176961">
    <property type="component" value="Unassembled WGS sequence"/>
</dbReference>
<dbReference type="PANTHER" id="PTHR11176">
    <property type="entry name" value="BOULE-RELATED"/>
    <property type="match status" value="1"/>
</dbReference>
<keyword evidence="1 2" id="KW-0694">RNA-binding</keyword>
<dbReference type="GO" id="GO:0045948">
    <property type="term" value="P:positive regulation of translational initiation"/>
    <property type="evidence" value="ECO:0007669"/>
    <property type="project" value="TreeGrafter"/>
</dbReference>
<name>A0AA36GX72_CYLNA</name>
<dbReference type="InterPro" id="IPR035979">
    <property type="entry name" value="RBD_domain_sf"/>
</dbReference>
<evidence type="ECO:0000256" key="3">
    <source>
        <dbReference type="SAM" id="MobiDB-lite"/>
    </source>
</evidence>
<organism evidence="5 6">
    <name type="scientific">Cylicocyclus nassatus</name>
    <name type="common">Nematode worm</name>
    <dbReference type="NCBI Taxonomy" id="53992"/>
    <lineage>
        <taxon>Eukaryota</taxon>
        <taxon>Metazoa</taxon>
        <taxon>Ecdysozoa</taxon>
        <taxon>Nematoda</taxon>
        <taxon>Chromadorea</taxon>
        <taxon>Rhabditida</taxon>
        <taxon>Rhabditina</taxon>
        <taxon>Rhabditomorpha</taxon>
        <taxon>Strongyloidea</taxon>
        <taxon>Strongylidae</taxon>
        <taxon>Cylicocyclus</taxon>
    </lineage>
</organism>
<dbReference type="Pfam" id="PF00076">
    <property type="entry name" value="RRM_1"/>
    <property type="match status" value="1"/>
</dbReference>
<dbReference type="InterPro" id="IPR000504">
    <property type="entry name" value="RRM_dom"/>
</dbReference>
<feature type="region of interest" description="Disordered" evidence="3">
    <location>
        <begin position="337"/>
        <end position="422"/>
    </location>
</feature>
<feature type="compositionally biased region" description="Low complexity" evidence="3">
    <location>
        <begin position="179"/>
        <end position="196"/>
    </location>
</feature>
<dbReference type="PANTHER" id="PTHR11176:SF57">
    <property type="entry name" value="PROTEIN BOULE"/>
    <property type="match status" value="1"/>
</dbReference>
<dbReference type="GO" id="GO:0008494">
    <property type="term" value="F:translation activator activity"/>
    <property type="evidence" value="ECO:0007669"/>
    <property type="project" value="TreeGrafter"/>
</dbReference>
<sequence length="422" mass="45626">MAIQTFSAIARIELSDDPIVHLFTRLRYVNWNLLHNWCYCASTTELELREHFEQFFTIKEVKVIRSADGVSKGYGFITFDTDDEADSVRGMSPDKLEFKGRKLNLGPALRRMSQRYSTDYAIATPTGLVQSPTYGYTYSFPPQPPFVMVNAPQAYVYTPGSPVPQAMIYPVAAPNAPAAVEQPPANPAPNGTANTPDGSPTRAQTAAQNAEQGVPAAVKVPATPPATAASSSVSVVAAPVPPQQPQPCIQYPVYVQPQGPPTPMTPSVMHSRGSPPNVYNTPQMTSVPTAPYFSGAEAHNVQYQQTFYYNNTPMAAAGDAANMQMMYTNGAPATPIYGGTDYNQQPVQQSHDSPPIAQGLFTPSPQHHGTNPQGGRFVRTSTRAVMSLNGQFQSMRVSSDHPKKGQSEALRTSATPPESPNF</sequence>
<dbReference type="GO" id="GO:0003730">
    <property type="term" value="F:mRNA 3'-UTR binding"/>
    <property type="evidence" value="ECO:0007669"/>
    <property type="project" value="TreeGrafter"/>
</dbReference>
<evidence type="ECO:0000313" key="6">
    <source>
        <dbReference type="Proteomes" id="UP001176961"/>
    </source>
</evidence>
<gene>
    <name evidence="5" type="ORF">CYNAS_LOCUS12014</name>
</gene>
<evidence type="ECO:0000256" key="2">
    <source>
        <dbReference type="PROSITE-ProRule" id="PRU00176"/>
    </source>
</evidence>
<dbReference type="SMART" id="SM00360">
    <property type="entry name" value="RRM"/>
    <property type="match status" value="1"/>
</dbReference>
<dbReference type="SUPFAM" id="SSF54928">
    <property type="entry name" value="RNA-binding domain, RBD"/>
    <property type="match status" value="1"/>
</dbReference>
<feature type="compositionally biased region" description="Polar residues" evidence="3">
    <location>
        <begin position="361"/>
        <end position="397"/>
    </location>
</feature>
<protein>
    <recommendedName>
        <fullName evidence="4">RRM domain-containing protein</fullName>
    </recommendedName>
</protein>
<feature type="region of interest" description="Disordered" evidence="3">
    <location>
        <begin position="179"/>
        <end position="214"/>
    </location>
</feature>
<comment type="caution">
    <text evidence="5">The sequence shown here is derived from an EMBL/GenBank/DDBJ whole genome shotgun (WGS) entry which is preliminary data.</text>
</comment>
<feature type="compositionally biased region" description="Polar residues" evidence="3">
    <location>
        <begin position="341"/>
        <end position="352"/>
    </location>
</feature>
<dbReference type="GO" id="GO:0070935">
    <property type="term" value="P:3'-UTR-mediated mRNA stabilization"/>
    <property type="evidence" value="ECO:0007669"/>
    <property type="project" value="TreeGrafter"/>
</dbReference>
<dbReference type="Gene3D" id="3.30.70.330">
    <property type="match status" value="1"/>
</dbReference>
<keyword evidence="6" id="KW-1185">Reference proteome</keyword>
<dbReference type="EMBL" id="CATQJL010000223">
    <property type="protein sequence ID" value="CAJ0600031.1"/>
    <property type="molecule type" value="Genomic_DNA"/>
</dbReference>
<evidence type="ECO:0000256" key="1">
    <source>
        <dbReference type="ARBA" id="ARBA00022884"/>
    </source>
</evidence>
<proteinExistence type="predicted"/>
<feature type="compositionally biased region" description="Polar residues" evidence="3">
    <location>
        <begin position="197"/>
        <end position="211"/>
    </location>
</feature>
<evidence type="ECO:0000259" key="4">
    <source>
        <dbReference type="PROSITE" id="PS50102"/>
    </source>
</evidence>
<reference evidence="5" key="1">
    <citation type="submission" date="2023-07" db="EMBL/GenBank/DDBJ databases">
        <authorList>
            <consortium name="CYATHOMIX"/>
        </authorList>
    </citation>
    <scope>NUCLEOTIDE SEQUENCE</scope>
    <source>
        <strain evidence="5">N/A</strain>
    </source>
</reference>
<evidence type="ECO:0000313" key="5">
    <source>
        <dbReference type="EMBL" id="CAJ0600031.1"/>
    </source>
</evidence>
<feature type="domain" description="RRM" evidence="4">
    <location>
        <begin position="24"/>
        <end position="110"/>
    </location>
</feature>
<dbReference type="PROSITE" id="PS50102">
    <property type="entry name" value="RRM"/>
    <property type="match status" value="1"/>
</dbReference>